<proteinExistence type="predicted"/>
<dbReference type="EMBL" id="JADGJH010000227">
    <property type="protein sequence ID" value="KAJ3133064.1"/>
    <property type="molecule type" value="Genomic_DNA"/>
</dbReference>
<comment type="caution">
    <text evidence="2">The sequence shown here is derived from an EMBL/GenBank/DDBJ whole genome shotgun (WGS) entry which is preliminary data.</text>
</comment>
<feature type="region of interest" description="Disordered" evidence="1">
    <location>
        <begin position="255"/>
        <end position="278"/>
    </location>
</feature>
<evidence type="ECO:0000313" key="2">
    <source>
        <dbReference type="EMBL" id="KAJ3133064.1"/>
    </source>
</evidence>
<name>A0AAD5TC36_9FUNG</name>
<evidence type="ECO:0000313" key="3">
    <source>
        <dbReference type="Proteomes" id="UP001211907"/>
    </source>
</evidence>
<keyword evidence="3" id="KW-1185">Reference proteome</keyword>
<accession>A0AAD5TC36</accession>
<feature type="region of interest" description="Disordered" evidence="1">
    <location>
        <begin position="91"/>
        <end position="110"/>
    </location>
</feature>
<dbReference type="AlphaFoldDB" id="A0AAD5TC36"/>
<dbReference type="Proteomes" id="UP001211907">
    <property type="component" value="Unassembled WGS sequence"/>
</dbReference>
<sequence length="349" mass="39157">MILSDASAVEEVEDNDDDDADLLRALELSVHEYNHQQQQILDQVVSDRKHKEQQQKQQQQLDASNQSWVSMLTTSAETQSSVRKLSSLKKQSFHHERSHLHTHANVTQSITTRTLSQKAIPASMTAHFQPPALKLASTATTSVVKPPLAPPISTLNPQLQPLFSHRKTQPRFTTIRKSNFDSPSTIHENNNDDVDLMDCELSNEAEFLENLQTRQKHKQQQQHSTVTTAKIFVPETQTTPRSTIAATIARVKQQQALAPSRPFSSTASTPTRTPQQRQLQWHPGRTGDKVISVTPASLLSCGGSHEIFGRTIVMRQDSDGANERDCYWDASIRAVVDVSPKQQLRQEKP</sequence>
<evidence type="ECO:0000256" key="1">
    <source>
        <dbReference type="SAM" id="MobiDB-lite"/>
    </source>
</evidence>
<organism evidence="2 3">
    <name type="scientific">Physocladia obscura</name>
    <dbReference type="NCBI Taxonomy" id="109957"/>
    <lineage>
        <taxon>Eukaryota</taxon>
        <taxon>Fungi</taxon>
        <taxon>Fungi incertae sedis</taxon>
        <taxon>Chytridiomycota</taxon>
        <taxon>Chytridiomycota incertae sedis</taxon>
        <taxon>Chytridiomycetes</taxon>
        <taxon>Chytridiales</taxon>
        <taxon>Chytriomycetaceae</taxon>
        <taxon>Physocladia</taxon>
    </lineage>
</organism>
<dbReference type="PROSITE" id="PS50330">
    <property type="entry name" value="UIM"/>
    <property type="match status" value="1"/>
</dbReference>
<protein>
    <submittedName>
        <fullName evidence="2">Uncharacterized protein</fullName>
    </submittedName>
</protein>
<dbReference type="InterPro" id="IPR003903">
    <property type="entry name" value="UIM_dom"/>
</dbReference>
<reference evidence="2" key="1">
    <citation type="submission" date="2020-05" db="EMBL/GenBank/DDBJ databases">
        <title>Phylogenomic resolution of chytrid fungi.</title>
        <authorList>
            <person name="Stajich J.E."/>
            <person name="Amses K."/>
            <person name="Simmons R."/>
            <person name="Seto K."/>
            <person name="Myers J."/>
            <person name="Bonds A."/>
            <person name="Quandt C.A."/>
            <person name="Barry K."/>
            <person name="Liu P."/>
            <person name="Grigoriev I."/>
            <person name="Longcore J.E."/>
            <person name="James T.Y."/>
        </authorList>
    </citation>
    <scope>NUCLEOTIDE SEQUENCE</scope>
    <source>
        <strain evidence="2">JEL0513</strain>
    </source>
</reference>
<gene>
    <name evidence="2" type="ORF">HK100_004680</name>
</gene>
<feature type="compositionally biased region" description="Low complexity" evidence="1">
    <location>
        <begin position="259"/>
        <end position="278"/>
    </location>
</feature>